<sequence>MATIAAGAHRPAGRARPVLLAGFALLAFAANSLLCRVALARGLIDPAGFTLLRMVAGALMLTLLLHLRLARGGRWSGAGLGS</sequence>
<name>A0A8B6XDE2_9BURK</name>
<dbReference type="Proteomes" id="UP000675920">
    <property type="component" value="Unplaced"/>
</dbReference>
<proteinExistence type="predicted"/>
<keyword evidence="1" id="KW-1133">Transmembrane helix</keyword>
<accession>A0A8B6XDE2</accession>
<keyword evidence="2" id="KW-1185">Reference proteome</keyword>
<protein>
    <recommendedName>
        <fullName evidence="4">EamA domain-containing protein</fullName>
    </recommendedName>
</protein>
<evidence type="ECO:0008006" key="4">
    <source>
        <dbReference type="Google" id="ProtNLM"/>
    </source>
</evidence>
<evidence type="ECO:0000256" key="1">
    <source>
        <dbReference type="SAM" id="Phobius"/>
    </source>
</evidence>
<organism evidence="2 3">
    <name type="scientific">Derxia gummosa DSM 723</name>
    <dbReference type="NCBI Taxonomy" id="1121388"/>
    <lineage>
        <taxon>Bacteria</taxon>
        <taxon>Pseudomonadati</taxon>
        <taxon>Pseudomonadota</taxon>
        <taxon>Betaproteobacteria</taxon>
        <taxon>Burkholderiales</taxon>
        <taxon>Alcaligenaceae</taxon>
        <taxon>Derxia</taxon>
    </lineage>
</organism>
<keyword evidence="1" id="KW-0472">Membrane</keyword>
<evidence type="ECO:0000313" key="2">
    <source>
        <dbReference type="Proteomes" id="UP000675920"/>
    </source>
</evidence>
<dbReference type="RefSeq" id="WP_211238077.1">
    <property type="nucleotide sequence ID" value="NZ_AXWS01000013.1"/>
</dbReference>
<evidence type="ECO:0000313" key="3">
    <source>
        <dbReference type="RefSeq" id="WP_211238077.1"/>
    </source>
</evidence>
<dbReference type="AlphaFoldDB" id="A0A8B6XDE2"/>
<reference evidence="3" key="1">
    <citation type="submission" date="2025-08" db="UniProtKB">
        <authorList>
            <consortium name="RefSeq"/>
        </authorList>
    </citation>
    <scope>IDENTIFICATION</scope>
</reference>
<feature type="transmembrane region" description="Helical" evidence="1">
    <location>
        <begin position="50"/>
        <end position="67"/>
    </location>
</feature>
<keyword evidence="1" id="KW-0812">Transmembrane</keyword>